<evidence type="ECO:0000256" key="10">
    <source>
        <dbReference type="SAM" id="Phobius"/>
    </source>
</evidence>
<keyword evidence="9 10" id="KW-0472">Membrane</keyword>
<dbReference type="NCBIfam" id="NF007077">
    <property type="entry name" value="PRK09528.1"/>
    <property type="match status" value="1"/>
</dbReference>
<evidence type="ECO:0000256" key="7">
    <source>
        <dbReference type="ARBA" id="ARBA00022692"/>
    </source>
</evidence>
<dbReference type="PROSITE" id="PS50850">
    <property type="entry name" value="MFS"/>
    <property type="match status" value="1"/>
</dbReference>
<name>A0A0J5LB06_PLUGE</name>
<reference evidence="12 13" key="1">
    <citation type="submission" date="2015-05" db="EMBL/GenBank/DDBJ databases">
        <title>Genome sequences of Pluralibacter gergoviae.</title>
        <authorList>
            <person name="Greninger A.L."/>
            <person name="Miller S."/>
        </authorList>
    </citation>
    <scope>NUCLEOTIDE SEQUENCE [LARGE SCALE GENOMIC DNA]</scope>
    <source>
        <strain evidence="12 13">JS81F13</strain>
    </source>
</reference>
<evidence type="ECO:0000313" key="12">
    <source>
        <dbReference type="EMBL" id="KMK11423.1"/>
    </source>
</evidence>
<dbReference type="NCBIfam" id="TIGR00882">
    <property type="entry name" value="2A0105"/>
    <property type="match status" value="1"/>
</dbReference>
<feature type="transmembrane region" description="Helical" evidence="10">
    <location>
        <begin position="264"/>
        <end position="288"/>
    </location>
</feature>
<proteinExistence type="inferred from homology"/>
<keyword evidence="6" id="KW-0762">Sugar transport</keyword>
<dbReference type="PROSITE" id="PS00897">
    <property type="entry name" value="LACY_2"/>
    <property type="match status" value="1"/>
</dbReference>
<protein>
    <submittedName>
        <fullName evidence="12">Galactoside permease</fullName>
    </submittedName>
</protein>
<evidence type="ECO:0000259" key="11">
    <source>
        <dbReference type="PROSITE" id="PS50850"/>
    </source>
</evidence>
<keyword evidence="3" id="KW-0813">Transport</keyword>
<keyword evidence="5" id="KW-0997">Cell inner membrane</keyword>
<keyword evidence="4" id="KW-1003">Cell membrane</keyword>
<dbReference type="InterPro" id="IPR020846">
    <property type="entry name" value="MFS_dom"/>
</dbReference>
<evidence type="ECO:0000256" key="3">
    <source>
        <dbReference type="ARBA" id="ARBA00022448"/>
    </source>
</evidence>
<keyword evidence="7 10" id="KW-0812">Transmembrane</keyword>
<dbReference type="InterPro" id="IPR000576">
    <property type="entry name" value="LacY/RafB_perm_fam"/>
</dbReference>
<dbReference type="PATRIC" id="fig|61647.15.peg.2836"/>
<dbReference type="InterPro" id="IPR036259">
    <property type="entry name" value="MFS_trans_sf"/>
</dbReference>
<dbReference type="Pfam" id="PF01306">
    <property type="entry name" value="LacY_symp"/>
    <property type="match status" value="1"/>
</dbReference>
<evidence type="ECO:0000256" key="8">
    <source>
        <dbReference type="ARBA" id="ARBA00022989"/>
    </source>
</evidence>
<dbReference type="PROSITE" id="PS00896">
    <property type="entry name" value="LACY_1"/>
    <property type="match status" value="1"/>
</dbReference>
<comment type="subcellular location">
    <subcellularLocation>
        <location evidence="1">Cell inner membrane</location>
        <topology evidence="1">Multi-pass membrane protein</topology>
    </subcellularLocation>
</comment>
<dbReference type="AlphaFoldDB" id="A0A0J5LB06"/>
<dbReference type="RefSeq" id="WP_048280495.1">
    <property type="nucleotide sequence ID" value="NZ_JBPAND010000001.1"/>
</dbReference>
<feature type="transmembrane region" description="Helical" evidence="10">
    <location>
        <begin position="173"/>
        <end position="192"/>
    </location>
</feature>
<dbReference type="InterPro" id="IPR018457">
    <property type="entry name" value="LacY/RafB_perm_fam_CS"/>
</dbReference>
<dbReference type="PRINTS" id="PR00174">
    <property type="entry name" value="LACYSMPORT"/>
</dbReference>
<dbReference type="eggNOG" id="COG2211">
    <property type="taxonomic scope" value="Bacteria"/>
</dbReference>
<dbReference type="GO" id="GO:0030395">
    <property type="term" value="F:lactose binding"/>
    <property type="evidence" value="ECO:0007669"/>
    <property type="project" value="TreeGrafter"/>
</dbReference>
<gene>
    <name evidence="12" type="primary">lacY</name>
    <name evidence="12" type="ORF">ABW06_21305</name>
</gene>
<feature type="transmembrane region" description="Helical" evidence="10">
    <location>
        <begin position="386"/>
        <end position="405"/>
    </location>
</feature>
<sequence>MNTTACTYKNNPNFWIFGLFFFLYFFIMATCFPFLPIWLSDIIGLNKTQTGIVFSCLSLFAICFQPVLGVISDKLGLKKHLMWIVTFLLVLIAPFFLYVFAPLLRVNIWLGALSGGAYIGFVFSAGAGAMEAYIERVSRSTGFEYGRARTFGCLGWALCATTAGMLFSINPEWVFWMGSAAALLLLVLVAIARPQASQTAQVMDSLGANRPAVDLRSVLGLFRQRKMWMFILYVVGVACVYDVFDQQFATFFKTFFATPEAGTRAFGFATTAGEICNAVIMFCSPWIINRIGAKNTLLIAGAVMSVRMIGSSFATTAAEVVALKMLHALEVPFLLVGAFKYITGVFDTRLSATIYLVGFQFAKQIAAIFLSAFAGNMYDRIGFQETYMILGGIALTITLISALTLTGKPAAEKAASGAMTV</sequence>
<feature type="transmembrane region" description="Helical" evidence="10">
    <location>
        <begin position="227"/>
        <end position="244"/>
    </location>
</feature>
<keyword evidence="13" id="KW-1185">Reference proteome</keyword>
<evidence type="ECO:0000256" key="9">
    <source>
        <dbReference type="ARBA" id="ARBA00023136"/>
    </source>
</evidence>
<evidence type="ECO:0000256" key="1">
    <source>
        <dbReference type="ARBA" id="ARBA00004429"/>
    </source>
</evidence>
<organism evidence="12 13">
    <name type="scientific">Pluralibacter gergoviae</name>
    <name type="common">Enterobacter gergoviae</name>
    <dbReference type="NCBI Taxonomy" id="61647"/>
    <lineage>
        <taxon>Bacteria</taxon>
        <taxon>Pseudomonadati</taxon>
        <taxon>Pseudomonadota</taxon>
        <taxon>Gammaproteobacteria</taxon>
        <taxon>Enterobacterales</taxon>
        <taxon>Enterobacteriaceae</taxon>
        <taxon>Pluralibacter</taxon>
    </lineage>
</organism>
<evidence type="ECO:0000256" key="2">
    <source>
        <dbReference type="ARBA" id="ARBA00008980"/>
    </source>
</evidence>
<feature type="domain" description="Major facilitator superfamily (MFS) profile" evidence="11">
    <location>
        <begin position="13"/>
        <end position="409"/>
    </location>
</feature>
<evidence type="ECO:0000256" key="6">
    <source>
        <dbReference type="ARBA" id="ARBA00022597"/>
    </source>
</evidence>
<feature type="transmembrane region" description="Helical" evidence="10">
    <location>
        <begin position="354"/>
        <end position="374"/>
    </location>
</feature>
<feature type="transmembrane region" description="Helical" evidence="10">
    <location>
        <begin position="107"/>
        <end position="129"/>
    </location>
</feature>
<feature type="transmembrane region" description="Helical" evidence="10">
    <location>
        <begin position="83"/>
        <end position="101"/>
    </location>
</feature>
<evidence type="ECO:0000256" key="4">
    <source>
        <dbReference type="ARBA" id="ARBA00022475"/>
    </source>
</evidence>
<dbReference type="GO" id="GO:0005886">
    <property type="term" value="C:plasma membrane"/>
    <property type="evidence" value="ECO:0007669"/>
    <property type="project" value="UniProtKB-SubCell"/>
</dbReference>
<evidence type="ECO:0000313" key="13">
    <source>
        <dbReference type="Proteomes" id="UP000036196"/>
    </source>
</evidence>
<dbReference type="PANTHER" id="PTHR23522:SF10">
    <property type="entry name" value="3-PHENYLPROPIONIC ACID TRANSPORTER-RELATED"/>
    <property type="match status" value="1"/>
</dbReference>
<feature type="transmembrane region" description="Helical" evidence="10">
    <location>
        <begin position="12"/>
        <end position="39"/>
    </location>
</feature>
<dbReference type="PANTHER" id="PTHR23522">
    <property type="entry name" value="BLL5896 PROTEIN"/>
    <property type="match status" value="1"/>
</dbReference>
<dbReference type="GO" id="GO:0015528">
    <property type="term" value="F:lactose:proton symporter activity"/>
    <property type="evidence" value="ECO:0007669"/>
    <property type="project" value="TreeGrafter"/>
</dbReference>
<comment type="similarity">
    <text evidence="2">Belongs to the major facilitator superfamily. Oligosaccharide:H(+) symporter (OHS) (TC 2.A.1.5) family.</text>
</comment>
<dbReference type="SUPFAM" id="SSF103473">
    <property type="entry name" value="MFS general substrate transporter"/>
    <property type="match status" value="1"/>
</dbReference>
<feature type="transmembrane region" description="Helical" evidence="10">
    <location>
        <begin position="51"/>
        <end position="71"/>
    </location>
</feature>
<evidence type="ECO:0000256" key="5">
    <source>
        <dbReference type="ARBA" id="ARBA00022519"/>
    </source>
</evidence>
<dbReference type="Proteomes" id="UP000036196">
    <property type="component" value="Unassembled WGS sequence"/>
</dbReference>
<keyword evidence="8 10" id="KW-1133">Transmembrane helix</keyword>
<feature type="transmembrane region" description="Helical" evidence="10">
    <location>
        <begin position="150"/>
        <end position="167"/>
    </location>
</feature>
<comment type="caution">
    <text evidence="12">The sequence shown here is derived from an EMBL/GenBank/DDBJ whole genome shotgun (WGS) entry which is preliminary data.</text>
</comment>
<dbReference type="EMBL" id="LDZF01000029">
    <property type="protein sequence ID" value="KMK11423.1"/>
    <property type="molecule type" value="Genomic_DNA"/>
</dbReference>
<dbReference type="Gene3D" id="1.20.1250.20">
    <property type="entry name" value="MFS general substrate transporter like domains"/>
    <property type="match status" value="2"/>
</dbReference>
<accession>A0A0J5LB06</accession>
<dbReference type="STRING" id="61647.LG71_04570"/>
<feature type="transmembrane region" description="Helical" evidence="10">
    <location>
        <begin position="295"/>
        <end position="315"/>
    </location>
</feature>